<dbReference type="Pfam" id="PF03009">
    <property type="entry name" value="GDPD"/>
    <property type="match status" value="1"/>
</dbReference>
<dbReference type="SUPFAM" id="SSF51695">
    <property type="entry name" value="PLC-like phosphodiesterases"/>
    <property type="match status" value="1"/>
</dbReference>
<dbReference type="CDD" id="cd08563">
    <property type="entry name" value="GDPD_TtGDE_like"/>
    <property type="match status" value="1"/>
</dbReference>
<dbReference type="RefSeq" id="WP_052474863.1">
    <property type="nucleotide sequence ID" value="NZ_JXRP01000019.1"/>
</dbReference>
<dbReference type="PROSITE" id="PS51704">
    <property type="entry name" value="GP_PDE"/>
    <property type="match status" value="1"/>
</dbReference>
<keyword evidence="3" id="KW-1185">Reference proteome</keyword>
<feature type="domain" description="GP-PDE" evidence="1">
    <location>
        <begin position="2"/>
        <end position="238"/>
    </location>
</feature>
<dbReference type="GO" id="GO:0006629">
    <property type="term" value="P:lipid metabolic process"/>
    <property type="evidence" value="ECO:0007669"/>
    <property type="project" value="InterPro"/>
</dbReference>
<gene>
    <name evidence="2" type="ORF">KP78_32890</name>
</gene>
<dbReference type="Gene3D" id="3.20.20.190">
    <property type="entry name" value="Phosphatidylinositol (PI) phosphodiesterase"/>
    <property type="match status" value="1"/>
</dbReference>
<dbReference type="EMBL" id="JXRP01000019">
    <property type="protein sequence ID" value="KIL44325.1"/>
    <property type="molecule type" value="Genomic_DNA"/>
</dbReference>
<dbReference type="PANTHER" id="PTHR46211">
    <property type="entry name" value="GLYCEROPHOSPHORYL DIESTER PHOSPHODIESTERASE"/>
    <property type="match status" value="1"/>
</dbReference>
<dbReference type="PATRIC" id="fig|889306.3.peg.3304"/>
<evidence type="ECO:0000313" key="2">
    <source>
        <dbReference type="EMBL" id="KIL44325.1"/>
    </source>
</evidence>
<dbReference type="STRING" id="889306.KP78_32890"/>
<comment type="caution">
    <text evidence="2">The sequence shown here is derived from an EMBL/GenBank/DDBJ whole genome shotgun (WGS) entry which is preliminary data.</text>
</comment>
<dbReference type="GO" id="GO:0008889">
    <property type="term" value="F:glycerophosphodiester phosphodiesterase activity"/>
    <property type="evidence" value="ECO:0007669"/>
    <property type="project" value="UniProtKB-EC"/>
</dbReference>
<dbReference type="PANTHER" id="PTHR46211:SF1">
    <property type="entry name" value="GLYCEROPHOSPHODIESTER PHOSPHODIESTERASE, CYTOPLASMIC"/>
    <property type="match status" value="1"/>
</dbReference>
<dbReference type="OrthoDB" id="384721at2"/>
<dbReference type="InterPro" id="IPR030395">
    <property type="entry name" value="GP_PDE_dom"/>
</dbReference>
<evidence type="ECO:0000259" key="1">
    <source>
        <dbReference type="PROSITE" id="PS51704"/>
    </source>
</evidence>
<reference evidence="2 3" key="1">
    <citation type="submission" date="2015-01" db="EMBL/GenBank/DDBJ databases">
        <title>Genome sequencing of Jeotgalibacillus soli.</title>
        <authorList>
            <person name="Goh K.M."/>
            <person name="Chan K.-G."/>
            <person name="Yaakop A.S."/>
            <person name="Ee R."/>
            <person name="Gan H.M."/>
            <person name="Chan C.S."/>
        </authorList>
    </citation>
    <scope>NUCLEOTIDE SEQUENCE [LARGE SCALE GENOMIC DNA]</scope>
    <source>
        <strain evidence="2 3">P9</strain>
    </source>
</reference>
<dbReference type="EC" id="3.1.4.46" evidence="2"/>
<dbReference type="AlphaFoldDB" id="A0A0C2R1Y5"/>
<accession>A0A0C2R1Y5</accession>
<dbReference type="InterPro" id="IPR017946">
    <property type="entry name" value="PLC-like_Pdiesterase_TIM-brl"/>
</dbReference>
<proteinExistence type="predicted"/>
<protein>
    <submittedName>
        <fullName evidence="2">Glycerophosphodiester phosphodiesterase</fullName>
        <ecNumber evidence="2">3.1.4.46</ecNumber>
    </submittedName>
</protein>
<name>A0A0C2R1Y5_9BACL</name>
<keyword evidence="2" id="KW-0378">Hydrolase</keyword>
<evidence type="ECO:0000313" key="3">
    <source>
        <dbReference type="Proteomes" id="UP000031938"/>
    </source>
</evidence>
<dbReference type="Proteomes" id="UP000031938">
    <property type="component" value="Unassembled WGS sequence"/>
</dbReference>
<organism evidence="2 3">
    <name type="scientific">Jeotgalibacillus soli</name>
    <dbReference type="NCBI Taxonomy" id="889306"/>
    <lineage>
        <taxon>Bacteria</taxon>
        <taxon>Bacillati</taxon>
        <taxon>Bacillota</taxon>
        <taxon>Bacilli</taxon>
        <taxon>Bacillales</taxon>
        <taxon>Caryophanaceae</taxon>
        <taxon>Jeotgalibacillus</taxon>
    </lineage>
</organism>
<dbReference type="PROSITE" id="PS50007">
    <property type="entry name" value="PIPLC_X_DOMAIN"/>
    <property type="match status" value="1"/>
</dbReference>
<sequence>MTQIFAHRGSSGRYPENTMKAFNEALKTGCDGIELDVQQTNDGELVVIHDETVNRTTNGRGAVALMNWREISSLDASYNKKKWFVRHRIPHLEEVLEWLTNNDMVCNIELKNNKVPYKGMEEKVLQKIAQYRLDERMILSSFNHQSVSELNNLAPNMEKAPLYSKKGINPLLLAQSVGATSVHANFRAISYEQMKQCQQASVAVRLYTLNRSNALQRWMESGVDAIITDYPEKAINIRESLISKREHKIKNTDHSKNN</sequence>